<keyword evidence="3" id="KW-1185">Reference proteome</keyword>
<accession>A0A6L3UZL0</accession>
<dbReference type="OrthoDB" id="294764at186817"/>
<evidence type="ECO:0000256" key="1">
    <source>
        <dbReference type="SAM" id="MobiDB-lite"/>
    </source>
</evidence>
<dbReference type="RefSeq" id="WP_151537234.1">
    <property type="nucleotide sequence ID" value="NZ_WBOS01000022.1"/>
</dbReference>
<sequence length="102" mass="11075">MPEKKETAKKSTAKNISEANASSTEPTENKDIDLTTEEKTALDVQKASNSGNPYSGKFKLKDPDTQYAEPGFTLTGDQKAELPEEPSAELLARIRSGFIVKA</sequence>
<dbReference type="Proteomes" id="UP000481030">
    <property type="component" value="Unassembled WGS sequence"/>
</dbReference>
<gene>
    <name evidence="2" type="ORF">F7731_23575</name>
</gene>
<organism evidence="2 3">
    <name type="scientific">Cytobacillus depressus</name>
    <dbReference type="NCBI Taxonomy" id="1602942"/>
    <lineage>
        <taxon>Bacteria</taxon>
        <taxon>Bacillati</taxon>
        <taxon>Bacillota</taxon>
        <taxon>Bacilli</taxon>
        <taxon>Bacillales</taxon>
        <taxon>Bacillaceae</taxon>
        <taxon>Cytobacillus</taxon>
    </lineage>
</organism>
<feature type="region of interest" description="Disordered" evidence="1">
    <location>
        <begin position="1"/>
        <end position="84"/>
    </location>
</feature>
<proteinExistence type="predicted"/>
<dbReference type="AlphaFoldDB" id="A0A6L3UZL0"/>
<evidence type="ECO:0000313" key="3">
    <source>
        <dbReference type="Proteomes" id="UP000481030"/>
    </source>
</evidence>
<evidence type="ECO:0000313" key="2">
    <source>
        <dbReference type="EMBL" id="KAB2328936.1"/>
    </source>
</evidence>
<name>A0A6L3UZL0_9BACI</name>
<dbReference type="EMBL" id="WBOS01000022">
    <property type="protein sequence ID" value="KAB2328936.1"/>
    <property type="molecule type" value="Genomic_DNA"/>
</dbReference>
<protein>
    <submittedName>
        <fullName evidence="2">Uncharacterized protein</fullName>
    </submittedName>
</protein>
<reference evidence="2 3" key="1">
    <citation type="journal article" date="2016" name="Antonie Van Leeuwenhoek">
        <title>Bacillus depressus sp. nov., isolated from soil of a sunflower field.</title>
        <authorList>
            <person name="Wei X."/>
            <person name="Xin D."/>
            <person name="Xin Y."/>
            <person name="Zhang H."/>
            <person name="Wang T."/>
            <person name="Zhang J."/>
        </authorList>
    </citation>
    <scope>NUCLEOTIDE SEQUENCE [LARGE SCALE GENOMIC DNA]</scope>
    <source>
        <strain evidence="2 3">BZ1</strain>
    </source>
</reference>
<feature type="compositionally biased region" description="Polar residues" evidence="1">
    <location>
        <begin position="15"/>
        <end position="26"/>
    </location>
</feature>
<feature type="compositionally biased region" description="Basic and acidic residues" evidence="1">
    <location>
        <begin position="27"/>
        <end position="41"/>
    </location>
</feature>
<comment type="caution">
    <text evidence="2">The sequence shown here is derived from an EMBL/GenBank/DDBJ whole genome shotgun (WGS) entry which is preliminary data.</text>
</comment>